<sequence length="512" mass="58043">MYYIVGDSIHNVTNPIHKLDTKPKNIPFYLQSLFANKYTLFRVWIFTIKDYFFTAILLLSALATMIYGYFYMPTWFDNTKSVTGSYFFKVGSILRRPLPVFLFALIIPLPQNNISLLSLIGTTYQDVLVFHKISGLLFGGFAVLHSICDLAACLLCGFKLSPPSYKNGVLCFSFVLLLLAAIFIRRWSYNIFHKIHVIAFGCIVGTYILHIDAYTKDFYYYLLPPLVLYLFDVLLRITHICVPGEIISKKTTPSGITILTFTKNVFYNPTQFIQILIPKLSPWSFHPFSILCGNFRELVQQGNPTLSFSTSPSVEKLIETPINTETQLKTSIMKLVIAPLGVWTTMLTNTREKELLNTPIFTTCPVGRPICPLGNFGKILLVGSGVGFCPSFGHLQALCIDGIHDVDWVLVAKSNELEVEFEEDIVAAKSRTLGNFEAYCTRDVLPCKGNMNGIMEFKQGRPNFVEVAERYEGMKDVLVLCWGSRMMKNTFEKSFRNVRGVHFTVYIETGEL</sequence>
<evidence type="ECO:0000259" key="7">
    <source>
        <dbReference type="Pfam" id="PF01794"/>
    </source>
</evidence>
<dbReference type="PANTHER" id="PTHR11972">
    <property type="entry name" value="NADPH OXIDASE"/>
    <property type="match status" value="1"/>
</dbReference>
<dbReference type="InterPro" id="IPR039261">
    <property type="entry name" value="FNR_nucleotide-bd"/>
</dbReference>
<dbReference type="Proteomes" id="UP000014680">
    <property type="component" value="Unassembled WGS sequence"/>
</dbReference>
<feature type="transmembrane region" description="Helical" evidence="6">
    <location>
        <begin position="191"/>
        <end position="211"/>
    </location>
</feature>
<keyword evidence="9" id="KW-1185">Reference proteome</keyword>
<feature type="transmembrane region" description="Helical" evidence="6">
    <location>
        <begin position="167"/>
        <end position="185"/>
    </location>
</feature>
<accession>A0A0A1UFM9</accession>
<keyword evidence="2 6" id="KW-0812">Transmembrane</keyword>
<dbReference type="GO" id="GO:0042554">
    <property type="term" value="P:superoxide anion generation"/>
    <property type="evidence" value="ECO:0007669"/>
    <property type="project" value="TreeGrafter"/>
</dbReference>
<dbReference type="OrthoDB" id="27096at2759"/>
<dbReference type="InterPro" id="IPR013130">
    <property type="entry name" value="Fe3_Rdtase_TM_dom"/>
</dbReference>
<evidence type="ECO:0000313" key="8">
    <source>
        <dbReference type="EMBL" id="ELP92779.1"/>
    </source>
</evidence>
<evidence type="ECO:0000256" key="2">
    <source>
        <dbReference type="ARBA" id="ARBA00022692"/>
    </source>
</evidence>
<protein>
    <recommendedName>
        <fullName evidence="7">Ferric oxidoreductase domain-containing protein</fullName>
    </recommendedName>
</protein>
<dbReference type="AlphaFoldDB" id="A0A0A1UFM9"/>
<feature type="transmembrane region" description="Helical" evidence="6">
    <location>
        <begin position="51"/>
        <end position="72"/>
    </location>
</feature>
<dbReference type="KEGG" id="eiv:EIN_372010"/>
<feature type="domain" description="Ferric oxidoreductase" evidence="7">
    <location>
        <begin position="109"/>
        <end position="203"/>
    </location>
</feature>
<dbReference type="PANTHER" id="PTHR11972:SF153">
    <property type="entry name" value="SUPEROXIDE-GENERATING NADPH OXIDASE HEAVY CHAIN SUBUNIT A"/>
    <property type="match status" value="1"/>
</dbReference>
<keyword evidence="5 6" id="KW-0472">Membrane</keyword>
<dbReference type="SUPFAM" id="SSF52343">
    <property type="entry name" value="Ferredoxin reductase-like, C-terminal NADP-linked domain"/>
    <property type="match status" value="1"/>
</dbReference>
<dbReference type="EMBL" id="KB206332">
    <property type="protein sequence ID" value="ELP92779.1"/>
    <property type="molecule type" value="Genomic_DNA"/>
</dbReference>
<dbReference type="Pfam" id="PF01794">
    <property type="entry name" value="Ferric_reduct"/>
    <property type="match status" value="1"/>
</dbReference>
<feature type="transmembrane region" description="Helical" evidence="6">
    <location>
        <begin position="218"/>
        <end position="237"/>
    </location>
</feature>
<proteinExistence type="predicted"/>
<dbReference type="RefSeq" id="XP_004259550.1">
    <property type="nucleotide sequence ID" value="XM_004259502.1"/>
</dbReference>
<dbReference type="GO" id="GO:0016175">
    <property type="term" value="F:superoxide-generating NAD(P)H oxidase activity"/>
    <property type="evidence" value="ECO:0007669"/>
    <property type="project" value="TreeGrafter"/>
</dbReference>
<evidence type="ECO:0000256" key="1">
    <source>
        <dbReference type="ARBA" id="ARBA00004141"/>
    </source>
</evidence>
<feature type="transmembrane region" description="Helical" evidence="6">
    <location>
        <begin position="129"/>
        <end position="155"/>
    </location>
</feature>
<keyword evidence="4" id="KW-0560">Oxidoreductase</keyword>
<name>A0A0A1UFM9_ENTIV</name>
<evidence type="ECO:0000256" key="4">
    <source>
        <dbReference type="ARBA" id="ARBA00023002"/>
    </source>
</evidence>
<evidence type="ECO:0000256" key="3">
    <source>
        <dbReference type="ARBA" id="ARBA00022989"/>
    </source>
</evidence>
<evidence type="ECO:0000256" key="6">
    <source>
        <dbReference type="SAM" id="Phobius"/>
    </source>
</evidence>
<dbReference type="GO" id="GO:0043020">
    <property type="term" value="C:NADPH oxidase complex"/>
    <property type="evidence" value="ECO:0007669"/>
    <property type="project" value="TreeGrafter"/>
</dbReference>
<evidence type="ECO:0000313" key="9">
    <source>
        <dbReference type="Proteomes" id="UP000014680"/>
    </source>
</evidence>
<reference evidence="8 9" key="1">
    <citation type="submission" date="2012-10" db="EMBL/GenBank/DDBJ databases">
        <authorList>
            <person name="Zafar N."/>
            <person name="Inman J."/>
            <person name="Hall N."/>
            <person name="Lorenzi H."/>
            <person name="Caler E."/>
        </authorList>
    </citation>
    <scope>NUCLEOTIDE SEQUENCE [LARGE SCALE GENOMIC DNA]</scope>
    <source>
        <strain evidence="8 9">IP1</strain>
    </source>
</reference>
<dbReference type="InterPro" id="IPR050369">
    <property type="entry name" value="RBOH/FRE"/>
</dbReference>
<gene>
    <name evidence="8" type="ORF">EIN_372010</name>
</gene>
<dbReference type="GeneID" id="14891698"/>
<dbReference type="VEuPathDB" id="AmoebaDB:EIN_372010"/>
<keyword evidence="3 6" id="KW-1133">Transmembrane helix</keyword>
<organism evidence="8 9">
    <name type="scientific">Entamoeba invadens IP1</name>
    <dbReference type="NCBI Taxonomy" id="370355"/>
    <lineage>
        <taxon>Eukaryota</taxon>
        <taxon>Amoebozoa</taxon>
        <taxon>Evosea</taxon>
        <taxon>Archamoebae</taxon>
        <taxon>Mastigamoebida</taxon>
        <taxon>Entamoebidae</taxon>
        <taxon>Entamoeba</taxon>
    </lineage>
</organism>
<evidence type="ECO:0000256" key="5">
    <source>
        <dbReference type="ARBA" id="ARBA00023136"/>
    </source>
</evidence>
<comment type="subcellular location">
    <subcellularLocation>
        <location evidence="1">Membrane</location>
        <topology evidence="1">Multi-pass membrane protein</topology>
    </subcellularLocation>
</comment>
<dbReference type="GO" id="GO:0006952">
    <property type="term" value="P:defense response"/>
    <property type="evidence" value="ECO:0007669"/>
    <property type="project" value="TreeGrafter"/>
</dbReference>